<dbReference type="Proteomes" id="UP000182888">
    <property type="component" value="Unassembled WGS sequence"/>
</dbReference>
<reference evidence="2" key="1">
    <citation type="submission" date="2014-08" db="EMBL/GenBank/DDBJ databases">
        <authorList>
            <person name="Edwards T."/>
        </authorList>
    </citation>
    <scope>NUCLEOTIDE SEQUENCE [LARGE SCALE GENOMIC DNA]</scope>
</reference>
<name>A0A0K2VMQ7_MESPL</name>
<sequence length="99" mass="10883">MTHSTESLDPHVKAMRDAEDDSARANVLLTAPVFTLMRWRTTFATYCRRAAFREGEVYLDVLAETLSKPRHRGNLAGTMPMSGATATLLGVIERSGDNG</sequence>
<evidence type="ECO:0000313" key="1">
    <source>
        <dbReference type="EMBL" id="CDX49192.1"/>
    </source>
</evidence>
<organism evidence="1 2">
    <name type="scientific">Mesorhizobium plurifarium</name>
    <dbReference type="NCBI Taxonomy" id="69974"/>
    <lineage>
        <taxon>Bacteria</taxon>
        <taxon>Pseudomonadati</taxon>
        <taxon>Pseudomonadota</taxon>
        <taxon>Alphaproteobacteria</taxon>
        <taxon>Hyphomicrobiales</taxon>
        <taxon>Phyllobacteriaceae</taxon>
        <taxon>Mesorhizobium</taxon>
    </lineage>
</organism>
<dbReference type="EMBL" id="CCND01000001">
    <property type="protein sequence ID" value="CDX49192.1"/>
    <property type="molecule type" value="Genomic_DNA"/>
</dbReference>
<protein>
    <submittedName>
        <fullName evidence="1">Uncharacterized protein</fullName>
    </submittedName>
</protein>
<dbReference type="AlphaFoldDB" id="A0A0K2VMQ7"/>
<proteinExistence type="predicted"/>
<gene>
    <name evidence="1" type="ORF">MPL1032_10244</name>
</gene>
<evidence type="ECO:0000313" key="2">
    <source>
        <dbReference type="Proteomes" id="UP000182888"/>
    </source>
</evidence>
<accession>A0A0K2VMQ7</accession>